<accession>A0A8J2YYI4</accession>
<proteinExistence type="predicted"/>
<organism evidence="2 3">
    <name type="scientific">Aliidongia dinghuensis</name>
    <dbReference type="NCBI Taxonomy" id="1867774"/>
    <lineage>
        <taxon>Bacteria</taxon>
        <taxon>Pseudomonadati</taxon>
        <taxon>Pseudomonadota</taxon>
        <taxon>Alphaproteobacteria</taxon>
        <taxon>Rhodospirillales</taxon>
        <taxon>Dongiaceae</taxon>
        <taxon>Aliidongia</taxon>
    </lineage>
</organism>
<sequence length="401" mass="42786">MIVAVAVVAAMPALAAEPSSNAPAAKPAPATEDITVIGKRPAVTSDTSYWVEDALPDYPLLGANFAQGLIIWNHPDPWNHIGTTVPPIRAMEGLAALGWDVIRLQRNSRLTGGLGGWPEVDRVVAQLAQQVESARAKGYRRIILAGQDVGGALSLEAGKKISGLYAIVAFAPNTGIKWAGYPRNITPLPTDDWAQVILNYTWDQLEHLETERLFVFFPTDDEQVPHVRGPAARDILSRRGGLPFLLIDETSGVRGTAGADTPDFDAYASCMNLFLAADLAPKPGEFHCGADEIPLALAQMGVRPHGDAWFGYSSQGQAIYLELPAGDHGVLTYGWGAGANGKTRPGFKTLDARVSGDSFAADLAPDQVIRGMRSGTLVRLTVDQADGTRAAVVLRHLPSES</sequence>
<protein>
    <recommendedName>
        <fullName evidence="4">Alpha/beta hydrolase</fullName>
    </recommendedName>
</protein>
<dbReference type="Gene3D" id="3.40.50.1820">
    <property type="entry name" value="alpha/beta hydrolase"/>
    <property type="match status" value="1"/>
</dbReference>
<gene>
    <name evidence="2" type="ORF">GCM10011611_49090</name>
</gene>
<evidence type="ECO:0000313" key="3">
    <source>
        <dbReference type="Proteomes" id="UP000646365"/>
    </source>
</evidence>
<dbReference type="EMBL" id="BMJQ01000014">
    <property type="protein sequence ID" value="GGF36779.1"/>
    <property type="molecule type" value="Genomic_DNA"/>
</dbReference>
<dbReference type="InterPro" id="IPR029058">
    <property type="entry name" value="AB_hydrolase_fold"/>
</dbReference>
<evidence type="ECO:0000313" key="2">
    <source>
        <dbReference type="EMBL" id="GGF36779.1"/>
    </source>
</evidence>
<comment type="caution">
    <text evidence="2">The sequence shown here is derived from an EMBL/GenBank/DDBJ whole genome shotgun (WGS) entry which is preliminary data.</text>
</comment>
<evidence type="ECO:0000256" key="1">
    <source>
        <dbReference type="SAM" id="SignalP"/>
    </source>
</evidence>
<keyword evidence="1" id="KW-0732">Signal</keyword>
<evidence type="ECO:0008006" key="4">
    <source>
        <dbReference type="Google" id="ProtNLM"/>
    </source>
</evidence>
<reference evidence="2" key="1">
    <citation type="journal article" date="2014" name="Int. J. Syst. Evol. Microbiol.">
        <title>Complete genome sequence of Corynebacterium casei LMG S-19264T (=DSM 44701T), isolated from a smear-ripened cheese.</title>
        <authorList>
            <consortium name="US DOE Joint Genome Institute (JGI-PGF)"/>
            <person name="Walter F."/>
            <person name="Albersmeier A."/>
            <person name="Kalinowski J."/>
            <person name="Ruckert C."/>
        </authorList>
    </citation>
    <scope>NUCLEOTIDE SEQUENCE</scope>
    <source>
        <strain evidence="2">CGMCC 1.15725</strain>
    </source>
</reference>
<dbReference type="AlphaFoldDB" id="A0A8J2YYI4"/>
<name>A0A8J2YYI4_9PROT</name>
<dbReference type="Proteomes" id="UP000646365">
    <property type="component" value="Unassembled WGS sequence"/>
</dbReference>
<keyword evidence="3" id="KW-1185">Reference proteome</keyword>
<reference evidence="2" key="2">
    <citation type="submission" date="2020-09" db="EMBL/GenBank/DDBJ databases">
        <authorList>
            <person name="Sun Q."/>
            <person name="Zhou Y."/>
        </authorList>
    </citation>
    <scope>NUCLEOTIDE SEQUENCE</scope>
    <source>
        <strain evidence="2">CGMCC 1.15725</strain>
    </source>
</reference>
<feature type="chain" id="PRO_5035301453" description="Alpha/beta hydrolase" evidence="1">
    <location>
        <begin position="16"/>
        <end position="401"/>
    </location>
</feature>
<feature type="signal peptide" evidence="1">
    <location>
        <begin position="1"/>
        <end position="15"/>
    </location>
</feature>
<dbReference type="SUPFAM" id="SSF53474">
    <property type="entry name" value="alpha/beta-Hydrolases"/>
    <property type="match status" value="1"/>
</dbReference>